<dbReference type="Gene3D" id="3.20.20.70">
    <property type="entry name" value="Aldolase class I"/>
    <property type="match status" value="1"/>
</dbReference>
<dbReference type="AlphaFoldDB" id="A0A5N7JPE4"/>
<protein>
    <submittedName>
        <fullName evidence="1">Uncharacterized protein</fullName>
    </submittedName>
</protein>
<reference evidence="1 2" key="1">
    <citation type="submission" date="2019-09" db="EMBL/GenBank/DDBJ databases">
        <title>The draft genomes of Allium pathogen Pseudomonas sp.</title>
        <authorList>
            <person name="Fujikawa T."/>
            <person name="Sawada H."/>
        </authorList>
    </citation>
    <scope>NUCLEOTIDE SEQUENCE [LARGE SCALE GENOMIC DNA]</scope>
    <source>
        <strain evidence="1 2">MAFF 730085</strain>
    </source>
</reference>
<dbReference type="EMBL" id="VUBA01000026">
    <property type="protein sequence ID" value="MPQ83264.1"/>
    <property type="molecule type" value="Genomic_DNA"/>
</dbReference>
<organism evidence="1 2">
    <name type="scientific">Pseudomonas kitaguniensis</name>
    <dbReference type="NCBI Taxonomy" id="2607908"/>
    <lineage>
        <taxon>Bacteria</taxon>
        <taxon>Pseudomonadati</taxon>
        <taxon>Pseudomonadota</taxon>
        <taxon>Gammaproteobacteria</taxon>
        <taxon>Pseudomonadales</taxon>
        <taxon>Pseudomonadaceae</taxon>
        <taxon>Pseudomonas</taxon>
    </lineage>
</organism>
<evidence type="ECO:0000313" key="1">
    <source>
        <dbReference type="EMBL" id="MPQ83264.1"/>
    </source>
</evidence>
<comment type="caution">
    <text evidence="1">The sequence shown here is derived from an EMBL/GenBank/DDBJ whole genome shotgun (WGS) entry which is preliminary data.</text>
</comment>
<dbReference type="InterPro" id="IPR013785">
    <property type="entry name" value="Aldolase_TIM"/>
</dbReference>
<gene>
    <name evidence="1" type="ORF">F0170_04225</name>
</gene>
<dbReference type="Proteomes" id="UP000325438">
    <property type="component" value="Unassembled WGS sequence"/>
</dbReference>
<proteinExistence type="predicted"/>
<sequence length="45" mass="4892">MPEQALFEPYSLGNLTLTHRTVMTPLTHNRASAGLVITEATHISA</sequence>
<evidence type="ECO:0000313" key="2">
    <source>
        <dbReference type="Proteomes" id="UP000325438"/>
    </source>
</evidence>
<accession>A0A5N7JPE4</accession>
<name>A0A5N7JPE4_9PSED</name>
<dbReference type="SUPFAM" id="SSF51395">
    <property type="entry name" value="FMN-linked oxidoreductases"/>
    <property type="match status" value="1"/>
</dbReference>